<evidence type="ECO:0000313" key="3">
    <source>
        <dbReference type="EMBL" id="RKQ61155.1"/>
    </source>
</evidence>
<reference evidence="3 4" key="1">
    <citation type="submission" date="2018-10" db="EMBL/GenBank/DDBJ databases">
        <title>Genomic Encyclopedia of Type Strains, Phase IV (KMG-IV): sequencing the most valuable type-strain genomes for metagenomic binning, comparative biology and taxonomic classification.</title>
        <authorList>
            <person name="Goeker M."/>
        </authorList>
    </citation>
    <scope>NUCLEOTIDE SEQUENCE [LARGE SCALE GENOMIC DNA]</scope>
    <source>
        <strain evidence="3 4">DSM 3303</strain>
    </source>
</reference>
<sequence length="145" mass="14955">MGLFSFGSGNSSSSHTTNNNTTIDGRQATGAGGSAIANYGSAPMNVSILDGGAIAGALDLAKTGRELANKEFGEVLNASKWFFEKATAETTKNMQETLSSVGGIYQQARETELSKDVQGSKQLLQVVGFIVVGMVALAAFKKGGV</sequence>
<keyword evidence="2" id="KW-0472">Membrane</keyword>
<name>A0A495BJE7_VOGIN</name>
<protein>
    <submittedName>
        <fullName evidence="3">Uncharacterized protein</fullName>
    </submittedName>
</protein>
<organism evidence="3 4">
    <name type="scientific">Vogesella indigofera</name>
    <name type="common">Pseudomonas indigofera</name>
    <dbReference type="NCBI Taxonomy" id="45465"/>
    <lineage>
        <taxon>Bacteria</taxon>
        <taxon>Pseudomonadati</taxon>
        <taxon>Pseudomonadota</taxon>
        <taxon>Betaproteobacteria</taxon>
        <taxon>Neisseriales</taxon>
        <taxon>Chromobacteriaceae</taxon>
        <taxon>Vogesella</taxon>
    </lineage>
</organism>
<feature type="transmembrane region" description="Helical" evidence="2">
    <location>
        <begin position="123"/>
        <end position="140"/>
    </location>
</feature>
<proteinExistence type="predicted"/>
<dbReference type="RefSeq" id="WP_047965331.1">
    <property type="nucleotide sequence ID" value="NZ_RBID01000011.1"/>
</dbReference>
<comment type="caution">
    <text evidence="3">The sequence shown here is derived from an EMBL/GenBank/DDBJ whole genome shotgun (WGS) entry which is preliminary data.</text>
</comment>
<evidence type="ECO:0000256" key="1">
    <source>
        <dbReference type="SAM" id="MobiDB-lite"/>
    </source>
</evidence>
<keyword evidence="2" id="KW-0812">Transmembrane</keyword>
<feature type="region of interest" description="Disordered" evidence="1">
    <location>
        <begin position="1"/>
        <end position="26"/>
    </location>
</feature>
<evidence type="ECO:0000256" key="2">
    <source>
        <dbReference type="SAM" id="Phobius"/>
    </source>
</evidence>
<gene>
    <name evidence="3" type="ORF">C8E02_0922</name>
</gene>
<accession>A0A495BJE7</accession>
<dbReference type="AlphaFoldDB" id="A0A495BJE7"/>
<dbReference type="Proteomes" id="UP000279384">
    <property type="component" value="Unassembled WGS sequence"/>
</dbReference>
<dbReference type="EMBL" id="RBID01000011">
    <property type="protein sequence ID" value="RKQ61155.1"/>
    <property type="molecule type" value="Genomic_DNA"/>
</dbReference>
<feature type="compositionally biased region" description="Low complexity" evidence="1">
    <location>
        <begin position="1"/>
        <end position="22"/>
    </location>
</feature>
<evidence type="ECO:0000313" key="4">
    <source>
        <dbReference type="Proteomes" id="UP000279384"/>
    </source>
</evidence>
<keyword evidence="2" id="KW-1133">Transmembrane helix</keyword>